<evidence type="ECO:0000313" key="1">
    <source>
        <dbReference type="EMBL" id="OWK42323.1"/>
    </source>
</evidence>
<dbReference type="OrthoDB" id="266247at2"/>
<proteinExistence type="predicted"/>
<sequence>MPIHDWTRVKAGTFHNFHYRWIAAIMDRLNAGLLPAGFFAMAEQRLGGPEPDVISLQTPLREGDSSFAPGGPVVAPRTRFVERAESVRYAQKTNRVAIHHDLGTVVAVIEIVSPGNKDSRRAIRSFARKSADLIRKGVHVLVVDLFPPSARDPQGIHKALWSEITTTAFTLPADKPLTLAAYEAGELPTAYVEPVAVGDRLPDMPLFLYEEYFINVPLEETYQTTWNLLPGELRQLLE</sequence>
<protein>
    <recommendedName>
        <fullName evidence="3">DUF4058 domain-containing protein</fullName>
    </recommendedName>
</protein>
<dbReference type="InterPro" id="IPR025132">
    <property type="entry name" value="DUF4058"/>
</dbReference>
<dbReference type="Pfam" id="PF13267">
    <property type="entry name" value="DUF4058"/>
    <property type="match status" value="1"/>
</dbReference>
<name>A0A225DMS9_9BACT</name>
<keyword evidence="2" id="KW-1185">Reference proteome</keyword>
<reference evidence="2" key="1">
    <citation type="submission" date="2017-06" db="EMBL/GenBank/DDBJ databases">
        <title>Genome analysis of Fimbriiglobus ruber SP5, the first member of the order Planctomycetales with confirmed chitinolytic capability.</title>
        <authorList>
            <person name="Ravin N.V."/>
            <person name="Rakitin A.L."/>
            <person name="Ivanova A.A."/>
            <person name="Beletsky A.V."/>
            <person name="Kulichevskaya I.S."/>
            <person name="Mardanov A.V."/>
            <person name="Dedysh S.N."/>
        </authorList>
    </citation>
    <scope>NUCLEOTIDE SEQUENCE [LARGE SCALE GENOMIC DNA]</scope>
    <source>
        <strain evidence="2">SP5</strain>
    </source>
</reference>
<dbReference type="Proteomes" id="UP000214646">
    <property type="component" value="Unassembled WGS sequence"/>
</dbReference>
<accession>A0A225DMS9</accession>
<dbReference type="EMBL" id="NIDE01000005">
    <property type="protein sequence ID" value="OWK42323.1"/>
    <property type="molecule type" value="Genomic_DNA"/>
</dbReference>
<dbReference type="RefSeq" id="WP_088255499.1">
    <property type="nucleotide sequence ID" value="NZ_NIDE01000005.1"/>
</dbReference>
<dbReference type="AlphaFoldDB" id="A0A225DMS9"/>
<comment type="caution">
    <text evidence="1">The sequence shown here is derived from an EMBL/GenBank/DDBJ whole genome shotgun (WGS) entry which is preliminary data.</text>
</comment>
<organism evidence="1 2">
    <name type="scientific">Fimbriiglobus ruber</name>
    <dbReference type="NCBI Taxonomy" id="1908690"/>
    <lineage>
        <taxon>Bacteria</taxon>
        <taxon>Pseudomonadati</taxon>
        <taxon>Planctomycetota</taxon>
        <taxon>Planctomycetia</taxon>
        <taxon>Gemmatales</taxon>
        <taxon>Gemmataceae</taxon>
        <taxon>Fimbriiglobus</taxon>
    </lineage>
</organism>
<evidence type="ECO:0000313" key="2">
    <source>
        <dbReference type="Proteomes" id="UP000214646"/>
    </source>
</evidence>
<evidence type="ECO:0008006" key="3">
    <source>
        <dbReference type="Google" id="ProtNLM"/>
    </source>
</evidence>
<gene>
    <name evidence="1" type="ORF">FRUB_04401</name>
</gene>